<comment type="subunit">
    <text evidence="8">Component of the Sec protein translocase complex. Heterotrimer consisting of SecY (alpha), SecG (beta) and SecE (gamma) subunits. The heterotrimers can form oligomers, although 1 heterotrimer is thought to be able to translocate proteins. Interacts with the ribosome. May interact with SecDF, and other proteins may be involved.</text>
</comment>
<dbReference type="Proteomes" id="UP000001107">
    <property type="component" value="Chromosome"/>
</dbReference>
<keyword evidence="3 8" id="KW-0653">Protein transport</keyword>
<comment type="similarity">
    <text evidence="8">Belongs to the SecE/SEC61-gamma family.</text>
</comment>
<dbReference type="SUPFAM" id="SSF103456">
    <property type="entry name" value="Preprotein translocase SecE subunit"/>
    <property type="match status" value="1"/>
</dbReference>
<evidence type="ECO:0000256" key="2">
    <source>
        <dbReference type="ARBA" id="ARBA00022692"/>
    </source>
</evidence>
<evidence type="ECO:0000313" key="10">
    <source>
        <dbReference type="Proteomes" id="UP000001107"/>
    </source>
</evidence>
<protein>
    <recommendedName>
        <fullName evidence="8">Protein translocase subunit SecE</fullName>
    </recommendedName>
    <alternativeName>
        <fullName evidence="8">Protein transport protein Sec61 gamma subunit homolog</fullName>
    </alternativeName>
</protein>
<evidence type="ECO:0000256" key="5">
    <source>
        <dbReference type="ARBA" id="ARBA00023010"/>
    </source>
</evidence>
<dbReference type="RefSeq" id="WP_011972554.1">
    <property type="nucleotide sequence ID" value="NC_009634.1"/>
</dbReference>
<comment type="subcellular location">
    <subcellularLocation>
        <location evidence="8">Cell membrane</location>
        <topology evidence="8">Single-pass membrane protein</topology>
    </subcellularLocation>
    <subcellularLocation>
        <location evidence="7">Endomembrane system</location>
        <topology evidence="7">Single-pass membrane protein</topology>
    </subcellularLocation>
</comment>
<dbReference type="HOGENOM" id="CLU_191921_0_0_2"/>
<comment type="function">
    <text evidence="8">Essential subunit of the Sec protein translocation channel SecYEG. Clamps together the 2 halves of SecY. May contact the channel plug during translocation.</text>
</comment>
<keyword evidence="6 8" id="KW-0472">Membrane</keyword>
<dbReference type="InterPro" id="IPR001901">
    <property type="entry name" value="Translocase_SecE/Sec61-g"/>
</dbReference>
<feature type="transmembrane region" description="Helical" evidence="8">
    <location>
        <begin position="44"/>
        <end position="65"/>
    </location>
</feature>
<organism evidence="9 10">
    <name type="scientific">Methanococcus vannielii (strain ATCC 35089 / DSM 1224 / JCM 13029 / OCM 148 / SB)</name>
    <dbReference type="NCBI Taxonomy" id="406327"/>
    <lineage>
        <taxon>Archaea</taxon>
        <taxon>Methanobacteriati</taxon>
        <taxon>Methanobacteriota</taxon>
        <taxon>Methanomada group</taxon>
        <taxon>Methanococci</taxon>
        <taxon>Methanococcales</taxon>
        <taxon>Methanococcaceae</taxon>
        <taxon>Methanococcus</taxon>
    </lineage>
</organism>
<dbReference type="GO" id="GO:0005886">
    <property type="term" value="C:plasma membrane"/>
    <property type="evidence" value="ECO:0007669"/>
    <property type="project" value="UniProtKB-SubCell"/>
</dbReference>
<dbReference type="STRING" id="406327.Mevan_0746"/>
<dbReference type="Pfam" id="PF00584">
    <property type="entry name" value="SecE"/>
    <property type="match status" value="1"/>
</dbReference>
<dbReference type="GO" id="GO:0009306">
    <property type="term" value="P:protein secretion"/>
    <property type="evidence" value="ECO:0007669"/>
    <property type="project" value="UniProtKB-UniRule"/>
</dbReference>
<evidence type="ECO:0000313" key="9">
    <source>
        <dbReference type="EMBL" id="ABR54652.1"/>
    </source>
</evidence>
<evidence type="ECO:0000256" key="6">
    <source>
        <dbReference type="ARBA" id="ARBA00023136"/>
    </source>
</evidence>
<dbReference type="eggNOG" id="arCOG02204">
    <property type="taxonomic scope" value="Archaea"/>
</dbReference>
<evidence type="ECO:0000256" key="3">
    <source>
        <dbReference type="ARBA" id="ARBA00022927"/>
    </source>
</evidence>
<gene>
    <name evidence="8" type="primary">secE</name>
    <name evidence="9" type="ordered locus">Mevan_0746</name>
</gene>
<dbReference type="InterPro" id="IPR023391">
    <property type="entry name" value="Prot_translocase_SecE_dom_sf"/>
</dbReference>
<dbReference type="GO" id="GO:0065002">
    <property type="term" value="P:intracellular protein transmembrane transport"/>
    <property type="evidence" value="ECO:0007669"/>
    <property type="project" value="UniProtKB-UniRule"/>
</dbReference>
<dbReference type="GO" id="GO:0006605">
    <property type="term" value="P:protein targeting"/>
    <property type="evidence" value="ECO:0007669"/>
    <property type="project" value="UniProtKB-UniRule"/>
</dbReference>
<reference evidence="9" key="1">
    <citation type="submission" date="2007-06" db="EMBL/GenBank/DDBJ databases">
        <title>Complete sequence of Methanococcus vannielii SB.</title>
        <authorList>
            <consortium name="US DOE Joint Genome Institute"/>
            <person name="Copeland A."/>
            <person name="Lucas S."/>
            <person name="Lapidus A."/>
            <person name="Barry K."/>
            <person name="Glavina del Rio T."/>
            <person name="Dalin E."/>
            <person name="Tice H."/>
            <person name="Pitluck S."/>
            <person name="Chain P."/>
            <person name="Malfatti S."/>
            <person name="Shin M."/>
            <person name="Vergez L."/>
            <person name="Schmutz J."/>
            <person name="Larimer F."/>
            <person name="Land M."/>
            <person name="Hauser L."/>
            <person name="Kyrpides N."/>
            <person name="Anderson I."/>
            <person name="Sieprawska-Lupa M."/>
            <person name="Whitman W.B."/>
            <person name="Richardson P."/>
        </authorList>
    </citation>
    <scope>NUCLEOTIDE SEQUENCE [LARGE SCALE GENOMIC DNA]</scope>
    <source>
        <strain evidence="9">SB</strain>
    </source>
</reference>
<evidence type="ECO:0000256" key="4">
    <source>
        <dbReference type="ARBA" id="ARBA00022989"/>
    </source>
</evidence>
<keyword evidence="1 8" id="KW-0813">Transport</keyword>
<keyword evidence="4 8" id="KW-1133">Transmembrane helix</keyword>
<sequence length="78" mass="8863">MAIEKPSIDMPKIDSKSMVNNLKDFLQQCKRVLMISRKPNREEYLTISKVTGIGICLLGIIGFFIHVPVTYLKTLILP</sequence>
<name>A6UQ80_METVS</name>
<dbReference type="Gene3D" id="1.20.5.820">
    <property type="entry name" value="Preprotein translocase SecE subunit"/>
    <property type="match status" value="1"/>
</dbReference>
<dbReference type="HAMAP" id="MF_00422">
    <property type="entry name" value="SecE"/>
    <property type="match status" value="1"/>
</dbReference>
<proteinExistence type="inferred from homology"/>
<dbReference type="InterPro" id="IPR008158">
    <property type="entry name" value="Translocase_Sec61-g"/>
</dbReference>
<dbReference type="EMBL" id="CP000742">
    <property type="protein sequence ID" value="ABR54652.1"/>
    <property type="molecule type" value="Genomic_DNA"/>
</dbReference>
<dbReference type="AlphaFoldDB" id="A6UQ80"/>
<evidence type="ECO:0000256" key="8">
    <source>
        <dbReference type="HAMAP-Rule" id="MF_00422"/>
    </source>
</evidence>
<evidence type="ECO:0000256" key="7">
    <source>
        <dbReference type="ARBA" id="ARBA00037847"/>
    </source>
</evidence>
<dbReference type="GO" id="GO:0008320">
    <property type="term" value="F:protein transmembrane transporter activity"/>
    <property type="evidence" value="ECO:0007669"/>
    <property type="project" value="UniProtKB-UniRule"/>
</dbReference>
<evidence type="ECO:0000256" key="1">
    <source>
        <dbReference type="ARBA" id="ARBA00022448"/>
    </source>
</evidence>
<keyword evidence="8" id="KW-1003">Cell membrane</keyword>
<keyword evidence="10" id="KW-1185">Reference proteome</keyword>
<dbReference type="NCBIfam" id="TIGR00327">
    <property type="entry name" value="secE_euk_arch"/>
    <property type="match status" value="1"/>
</dbReference>
<accession>A6UQ80</accession>
<dbReference type="KEGG" id="mvn:Mevan_0746"/>
<keyword evidence="5 8" id="KW-0811">Translocation</keyword>
<dbReference type="GO" id="GO:0012505">
    <property type="term" value="C:endomembrane system"/>
    <property type="evidence" value="ECO:0007669"/>
    <property type="project" value="UniProtKB-SubCell"/>
</dbReference>
<keyword evidence="2 8" id="KW-0812">Transmembrane</keyword>
<dbReference type="GeneID" id="5325479"/>
<dbReference type="NCBIfam" id="NF006907">
    <property type="entry name" value="PRK09400.1-2"/>
    <property type="match status" value="1"/>
</dbReference>